<reference evidence="5 6" key="1">
    <citation type="journal article" date="2017" name="Genome Announc.">
        <title>Genome sequence of the saprophytic ascomycete Epicoccum nigrum ICMP 19927 strain isolated from New Zealand.</title>
        <authorList>
            <person name="Fokin M."/>
            <person name="Fleetwood D."/>
            <person name="Weir B.S."/>
            <person name="Villas-Boas S.G."/>
        </authorList>
    </citation>
    <scope>NUCLEOTIDE SEQUENCE [LARGE SCALE GENOMIC DNA]</scope>
    <source>
        <strain evidence="5 6">ICMP 19927</strain>
    </source>
</reference>
<evidence type="ECO:0000256" key="3">
    <source>
        <dbReference type="SAM" id="MobiDB-lite"/>
    </source>
</evidence>
<dbReference type="InterPro" id="IPR036864">
    <property type="entry name" value="Zn2-C6_fun-type_DNA-bd_sf"/>
</dbReference>
<dbReference type="InParanoid" id="A0A1Y2LT13"/>
<dbReference type="GO" id="GO:0005634">
    <property type="term" value="C:nucleus"/>
    <property type="evidence" value="ECO:0007669"/>
    <property type="project" value="UniProtKB-SubCell"/>
</dbReference>
<dbReference type="InterPro" id="IPR021858">
    <property type="entry name" value="Fun_TF"/>
</dbReference>
<dbReference type="Gene3D" id="4.10.240.10">
    <property type="entry name" value="Zn(2)-C6 fungal-type DNA-binding domain"/>
    <property type="match status" value="1"/>
</dbReference>
<dbReference type="GO" id="GO:0000976">
    <property type="term" value="F:transcription cis-regulatory region binding"/>
    <property type="evidence" value="ECO:0007669"/>
    <property type="project" value="TreeGrafter"/>
</dbReference>
<keyword evidence="6" id="KW-1185">Reference proteome</keyword>
<evidence type="ECO:0000313" key="6">
    <source>
        <dbReference type="Proteomes" id="UP000193240"/>
    </source>
</evidence>
<dbReference type="PANTHER" id="PTHR37534:SF9">
    <property type="entry name" value="ZN(II)2CYS6 TRANSCRIPTION FACTOR (EUROFUNG)"/>
    <property type="match status" value="1"/>
</dbReference>
<accession>A0A1Y2LT13</accession>
<dbReference type="OMA" id="TYFASYV"/>
<feature type="region of interest" description="Disordered" evidence="3">
    <location>
        <begin position="194"/>
        <end position="238"/>
    </location>
</feature>
<feature type="compositionally biased region" description="Low complexity" evidence="3">
    <location>
        <begin position="117"/>
        <end position="131"/>
    </location>
</feature>
<sequence>MRSRTGCLTCRQRKLKCDEKKPVCGQCIKASRECIPSSGIVFRHQHNASMNGDDSGDENSLKGFYSYKNTFEDDAIWLDIPKNVTFINTTNPYLDPATPDLETMSVASMDSPAPFQSRSGSSWPASGSIHSMNSTPSSMGPSDLAPTSVPMCYTPELDALPPLMQSPPTSAANTPISPPASLCNRRIHPIMDWSGSMTPPPIDPRLTSPFDSTSEYMPRSCSMSSSRKSPPRSNGESLMSRDHEVAFLLRYFSENPGRWMDLYDRDTYFASYVPVQARENPLLKNAAVACAAKALARMQGCKSEGSRCQAKTEVYPGSSSVDWKHKAAVYYDNAVSLLLQALKADTTMTPDDSDCEFRQHNGELVHSAKRRRTSSNASCTSNTDEVLAATAILGAYEFLDTSMSEWAKHLKGAKTLLVHSHERSLPMQMQSPGSPLSTSSLNFISKARRSTFWTIARQDMYAAFINKTYTHLDTDDFSLWREAGLFIDDQGLLLSNSLLDSNYSDDGAICNGLIWLMSKLINFMAAGDKLPNDLGMSWAGIPQSTLLDSWYHLSKQFKAWHDSLPITFQPSSRMEATLAPSRLLHGEGEALFPEVWYNIPMCASTMQAYHMSQILLFMNKPHEFTQGGSTVCARLNSYQSVLAACQKHSREIVGIALAQSDNAVRVYSVQALFTAGQCLGDVRERQTVLDLIRDVETDTGYATEYRARQLTEQWQWEAQQAVFLA</sequence>
<dbReference type="PROSITE" id="PS50048">
    <property type="entry name" value="ZN2_CY6_FUNGAL_2"/>
    <property type="match status" value="1"/>
</dbReference>
<dbReference type="STRING" id="105696.A0A1Y2LT13"/>
<protein>
    <recommendedName>
        <fullName evidence="4">Zn(2)-C6 fungal-type domain-containing protein</fullName>
    </recommendedName>
</protein>
<proteinExistence type="predicted"/>
<evidence type="ECO:0000256" key="2">
    <source>
        <dbReference type="ARBA" id="ARBA00023242"/>
    </source>
</evidence>
<dbReference type="Pfam" id="PF11951">
    <property type="entry name" value="Fungal_trans_2"/>
    <property type="match status" value="1"/>
</dbReference>
<dbReference type="Pfam" id="PF00172">
    <property type="entry name" value="Zn_clus"/>
    <property type="match status" value="1"/>
</dbReference>
<evidence type="ECO:0000256" key="1">
    <source>
        <dbReference type="ARBA" id="ARBA00004123"/>
    </source>
</evidence>
<dbReference type="InterPro" id="IPR001138">
    <property type="entry name" value="Zn2Cys6_DnaBD"/>
</dbReference>
<feature type="domain" description="Zn(2)-C6 fungal-type" evidence="4">
    <location>
        <begin position="6"/>
        <end position="34"/>
    </location>
</feature>
<organism evidence="5 6">
    <name type="scientific">Epicoccum nigrum</name>
    <name type="common">Soil fungus</name>
    <name type="synonym">Epicoccum purpurascens</name>
    <dbReference type="NCBI Taxonomy" id="105696"/>
    <lineage>
        <taxon>Eukaryota</taxon>
        <taxon>Fungi</taxon>
        <taxon>Dikarya</taxon>
        <taxon>Ascomycota</taxon>
        <taxon>Pezizomycotina</taxon>
        <taxon>Dothideomycetes</taxon>
        <taxon>Pleosporomycetidae</taxon>
        <taxon>Pleosporales</taxon>
        <taxon>Pleosporineae</taxon>
        <taxon>Didymellaceae</taxon>
        <taxon>Epicoccum</taxon>
    </lineage>
</organism>
<dbReference type="GO" id="GO:0000981">
    <property type="term" value="F:DNA-binding transcription factor activity, RNA polymerase II-specific"/>
    <property type="evidence" value="ECO:0007669"/>
    <property type="project" value="InterPro"/>
</dbReference>
<evidence type="ECO:0000313" key="5">
    <source>
        <dbReference type="EMBL" id="OSS46108.1"/>
    </source>
</evidence>
<dbReference type="SMART" id="SM00066">
    <property type="entry name" value="GAL4"/>
    <property type="match status" value="1"/>
</dbReference>
<gene>
    <name evidence="5" type="ORF">B5807_08228</name>
</gene>
<dbReference type="CDD" id="cd00067">
    <property type="entry name" value="GAL4"/>
    <property type="match status" value="1"/>
</dbReference>
<feature type="compositionally biased region" description="Low complexity" evidence="3">
    <location>
        <begin position="218"/>
        <end position="233"/>
    </location>
</feature>
<dbReference type="EMBL" id="KZ107852">
    <property type="protein sequence ID" value="OSS46108.1"/>
    <property type="molecule type" value="Genomic_DNA"/>
</dbReference>
<dbReference type="GO" id="GO:0008270">
    <property type="term" value="F:zinc ion binding"/>
    <property type="evidence" value="ECO:0007669"/>
    <property type="project" value="InterPro"/>
</dbReference>
<name>A0A1Y2LT13_EPING</name>
<dbReference type="GO" id="GO:0045944">
    <property type="term" value="P:positive regulation of transcription by RNA polymerase II"/>
    <property type="evidence" value="ECO:0007669"/>
    <property type="project" value="TreeGrafter"/>
</dbReference>
<dbReference type="Proteomes" id="UP000193240">
    <property type="component" value="Unassembled WGS sequence"/>
</dbReference>
<evidence type="ECO:0000259" key="4">
    <source>
        <dbReference type="PROSITE" id="PS50048"/>
    </source>
</evidence>
<dbReference type="CDD" id="cd12148">
    <property type="entry name" value="fungal_TF_MHR"/>
    <property type="match status" value="1"/>
</dbReference>
<dbReference type="SUPFAM" id="SSF57701">
    <property type="entry name" value="Zn2/Cys6 DNA-binding domain"/>
    <property type="match status" value="1"/>
</dbReference>
<comment type="subcellular location">
    <subcellularLocation>
        <location evidence="1">Nucleus</location>
    </subcellularLocation>
</comment>
<dbReference type="AlphaFoldDB" id="A0A1Y2LT13"/>
<dbReference type="PANTHER" id="PTHR37534">
    <property type="entry name" value="TRANSCRIPTIONAL ACTIVATOR PROTEIN UGA3"/>
    <property type="match status" value="1"/>
</dbReference>
<dbReference type="PROSITE" id="PS00463">
    <property type="entry name" value="ZN2_CY6_FUNGAL_1"/>
    <property type="match status" value="1"/>
</dbReference>
<keyword evidence="2" id="KW-0539">Nucleus</keyword>
<feature type="region of interest" description="Disordered" evidence="3">
    <location>
        <begin position="110"/>
        <end position="143"/>
    </location>
</feature>